<organism evidence="3 4">
    <name type="scientific">Batrachochytrium dendrobatidis (strain JEL423)</name>
    <dbReference type="NCBI Taxonomy" id="403673"/>
    <lineage>
        <taxon>Eukaryota</taxon>
        <taxon>Fungi</taxon>
        <taxon>Fungi incertae sedis</taxon>
        <taxon>Chytridiomycota</taxon>
        <taxon>Chytridiomycota incertae sedis</taxon>
        <taxon>Chytridiomycetes</taxon>
        <taxon>Rhizophydiales</taxon>
        <taxon>Rhizophydiales incertae sedis</taxon>
        <taxon>Batrachochytrium</taxon>
    </lineage>
</organism>
<dbReference type="GO" id="GO:0016020">
    <property type="term" value="C:membrane"/>
    <property type="evidence" value="ECO:0007669"/>
    <property type="project" value="InterPro"/>
</dbReference>
<keyword evidence="1" id="KW-0812">Transmembrane</keyword>
<name>A0A177WEH5_BATDL</name>
<reference evidence="3 4" key="2">
    <citation type="submission" date="2016-05" db="EMBL/GenBank/DDBJ databases">
        <title>Lineage-specific infection strategies underlie the spectrum of fungal disease in amphibians.</title>
        <authorList>
            <person name="Cuomo C.A."/>
            <person name="Farrer R.A."/>
            <person name="James T."/>
            <person name="Longcore J."/>
            <person name="Birren B."/>
        </authorList>
    </citation>
    <scope>NUCLEOTIDE SEQUENCE [LARGE SCALE GENOMIC DNA]</scope>
    <source>
        <strain evidence="3 4">JEL423</strain>
    </source>
</reference>
<gene>
    <name evidence="3" type="ORF">BDEG_21763</name>
</gene>
<dbReference type="Proteomes" id="UP000077115">
    <property type="component" value="Unassembled WGS sequence"/>
</dbReference>
<keyword evidence="1" id="KW-0472">Membrane</keyword>
<feature type="transmembrane region" description="Helical" evidence="1">
    <location>
        <begin position="147"/>
        <end position="164"/>
    </location>
</feature>
<dbReference type="InterPro" id="IPR000620">
    <property type="entry name" value="EamA_dom"/>
</dbReference>
<dbReference type="PANTHER" id="PTHR31965">
    <property type="entry name" value="TRANSMEMBRANE PROTEIN 42"/>
    <property type="match status" value="1"/>
</dbReference>
<accession>A0A177WEH5</accession>
<evidence type="ECO:0000259" key="2">
    <source>
        <dbReference type="Pfam" id="PF00892"/>
    </source>
</evidence>
<keyword evidence="1" id="KW-1133">Transmembrane helix</keyword>
<dbReference type="VEuPathDB" id="FungiDB:BDEG_21763"/>
<dbReference type="Gene3D" id="1.10.3730.20">
    <property type="match status" value="1"/>
</dbReference>
<dbReference type="EMBL" id="DS022301">
    <property type="protein sequence ID" value="OAJ37771.1"/>
    <property type="molecule type" value="Genomic_DNA"/>
</dbReference>
<dbReference type="AlphaFoldDB" id="A0A177WEH5"/>
<evidence type="ECO:0000256" key="1">
    <source>
        <dbReference type="SAM" id="Phobius"/>
    </source>
</evidence>
<reference evidence="3 4" key="1">
    <citation type="submission" date="2006-10" db="EMBL/GenBank/DDBJ databases">
        <title>The Genome Sequence of Batrachochytrium dendrobatidis JEL423.</title>
        <authorList>
            <consortium name="The Broad Institute Genome Sequencing Platform"/>
            <person name="Birren B."/>
            <person name="Lander E."/>
            <person name="Galagan J."/>
            <person name="Cuomo C."/>
            <person name="Devon K."/>
            <person name="Jaffe D."/>
            <person name="Butler J."/>
            <person name="Alvarez P."/>
            <person name="Gnerre S."/>
            <person name="Grabherr M."/>
            <person name="Kleber M."/>
            <person name="Mauceli E."/>
            <person name="Brockman W."/>
            <person name="Young S."/>
            <person name="LaButti K."/>
            <person name="Sykes S."/>
            <person name="DeCaprio D."/>
            <person name="Crawford M."/>
            <person name="Koehrsen M."/>
            <person name="Engels R."/>
            <person name="Montgomery P."/>
            <person name="Pearson M."/>
            <person name="Howarth C."/>
            <person name="Larson L."/>
            <person name="White J."/>
            <person name="O'Leary S."/>
            <person name="Kodira C."/>
            <person name="Zeng Q."/>
            <person name="Yandava C."/>
            <person name="Alvarado L."/>
            <person name="Longcore J."/>
            <person name="James T."/>
        </authorList>
    </citation>
    <scope>NUCLEOTIDE SEQUENCE [LARGE SCALE GENOMIC DNA]</scope>
    <source>
        <strain evidence="3 4">JEL423</strain>
    </source>
</reference>
<dbReference type="STRING" id="403673.A0A177WEH5"/>
<evidence type="ECO:0000313" key="3">
    <source>
        <dbReference type="EMBL" id="OAJ37771.1"/>
    </source>
</evidence>
<feature type="transmembrane region" description="Helical" evidence="1">
    <location>
        <begin position="117"/>
        <end position="141"/>
    </location>
</feature>
<dbReference type="eggNOG" id="ENOG502S96H">
    <property type="taxonomic scope" value="Eukaryota"/>
</dbReference>
<feature type="domain" description="EamA" evidence="2">
    <location>
        <begin position="19"/>
        <end position="164"/>
    </location>
</feature>
<feature type="transmembrane region" description="Helical" evidence="1">
    <location>
        <begin position="17"/>
        <end position="35"/>
    </location>
</feature>
<dbReference type="InterPro" id="IPR037185">
    <property type="entry name" value="EmrE-like"/>
</dbReference>
<dbReference type="InterPro" id="IPR039632">
    <property type="entry name" value="TMEM42"/>
</dbReference>
<sequence length="177" mass="18900">METVSVNSGNALGQHRFFFAAVVSGILAALASVLAKLASNTSPVTGGIVYETICHALLPSYSSDSTLNPCKSNLPGDSLEFYYQVTTLVRLAFVGCVVLANAAMWKSFTRALSQANASVHVTMLNNAANMIVTGICGLLIFREPVTLRWWAGAALIVLGSILMSQDSDKKDEIQKNK</sequence>
<evidence type="ECO:0000313" key="4">
    <source>
        <dbReference type="Proteomes" id="UP000077115"/>
    </source>
</evidence>
<dbReference type="SUPFAM" id="SSF103481">
    <property type="entry name" value="Multidrug resistance efflux transporter EmrE"/>
    <property type="match status" value="1"/>
</dbReference>
<dbReference type="Pfam" id="PF00892">
    <property type="entry name" value="EamA"/>
    <property type="match status" value="1"/>
</dbReference>
<protein>
    <recommendedName>
        <fullName evidence="2">EamA domain-containing protein</fullName>
    </recommendedName>
</protein>
<feature type="transmembrane region" description="Helical" evidence="1">
    <location>
        <begin position="81"/>
        <end position="105"/>
    </location>
</feature>
<dbReference type="PANTHER" id="PTHR31965:SF1">
    <property type="entry name" value="TRANSMEMBRANE PROTEIN 42"/>
    <property type="match status" value="1"/>
</dbReference>
<proteinExistence type="predicted"/>